<reference evidence="2 3" key="1">
    <citation type="journal article" date="2018" name="J. Microbiol.">
        <title>Bacillus spongiae sp. nov., isolated from sponge of Jeju Island.</title>
        <authorList>
            <person name="Lee G.E."/>
            <person name="Im W.T."/>
            <person name="Park J.S."/>
        </authorList>
    </citation>
    <scope>NUCLEOTIDE SEQUENCE [LARGE SCALE GENOMIC DNA]</scope>
    <source>
        <strain evidence="2 3">135PIL107-10</strain>
    </source>
</reference>
<sequence>MNVRISKNVKLLIGTCMMILLVVCSIFLLSKYYKVDFNQKLPISLTIESNDVAIEDVAYQFWLKLMTPYLERSTLPLARLSDMNVHQMQILEGDQNESLVKVTYWVKPQLEKWSIHHNWGDQQDDGTIENIQWIMRIKNTGQNTYTLHMIEEMSEQD</sequence>
<feature type="transmembrane region" description="Helical" evidence="1">
    <location>
        <begin position="12"/>
        <end position="33"/>
    </location>
</feature>
<name>A0ABU8HCL6_9BACI</name>
<keyword evidence="3" id="KW-1185">Reference proteome</keyword>
<dbReference type="EMBL" id="JBBAXC010000005">
    <property type="protein sequence ID" value="MEI5906889.1"/>
    <property type="molecule type" value="Genomic_DNA"/>
</dbReference>
<protein>
    <submittedName>
        <fullName evidence="2">Uncharacterized protein</fullName>
    </submittedName>
</protein>
<organism evidence="2 3">
    <name type="scientific">Bacillus spongiae</name>
    <dbReference type="NCBI Taxonomy" id="2683610"/>
    <lineage>
        <taxon>Bacteria</taxon>
        <taxon>Bacillati</taxon>
        <taxon>Bacillota</taxon>
        <taxon>Bacilli</taxon>
        <taxon>Bacillales</taxon>
        <taxon>Bacillaceae</taxon>
        <taxon>Bacillus</taxon>
    </lineage>
</organism>
<accession>A0ABU8HCL6</accession>
<evidence type="ECO:0000313" key="3">
    <source>
        <dbReference type="Proteomes" id="UP001312865"/>
    </source>
</evidence>
<dbReference type="RefSeq" id="WP_336586331.1">
    <property type="nucleotide sequence ID" value="NZ_JBBAXC010000005.1"/>
</dbReference>
<evidence type="ECO:0000313" key="2">
    <source>
        <dbReference type="EMBL" id="MEI5906889.1"/>
    </source>
</evidence>
<evidence type="ECO:0000256" key="1">
    <source>
        <dbReference type="SAM" id="Phobius"/>
    </source>
</evidence>
<dbReference type="Proteomes" id="UP001312865">
    <property type="component" value="Unassembled WGS sequence"/>
</dbReference>
<keyword evidence="1" id="KW-1133">Transmembrane helix</keyword>
<gene>
    <name evidence="2" type="ORF">WAK64_07430</name>
</gene>
<comment type="caution">
    <text evidence="2">The sequence shown here is derived from an EMBL/GenBank/DDBJ whole genome shotgun (WGS) entry which is preliminary data.</text>
</comment>
<keyword evidence="1" id="KW-0812">Transmembrane</keyword>
<proteinExistence type="predicted"/>
<keyword evidence="1" id="KW-0472">Membrane</keyword>